<reference evidence="1 2" key="1">
    <citation type="journal article" date="2025" name="Microbiol. Resour. Announc.">
        <title>Draft genome sequences for Neonectria magnoliae and Neonectria punicea, canker pathogens of Liriodendron tulipifera and Acer saccharum in West Virginia.</title>
        <authorList>
            <person name="Petronek H.M."/>
            <person name="Kasson M.T."/>
            <person name="Metheny A.M."/>
            <person name="Stauder C.M."/>
            <person name="Lovett B."/>
            <person name="Lynch S.C."/>
            <person name="Garnas J.R."/>
            <person name="Kasson L.R."/>
            <person name="Stajich J.E."/>
        </authorList>
    </citation>
    <scope>NUCLEOTIDE SEQUENCE [LARGE SCALE GENOMIC DNA]</scope>
    <source>
        <strain evidence="1 2">NRRL 64651</strain>
    </source>
</reference>
<organism evidence="1 2">
    <name type="scientific">Neonectria magnoliae</name>
    <dbReference type="NCBI Taxonomy" id="2732573"/>
    <lineage>
        <taxon>Eukaryota</taxon>
        <taxon>Fungi</taxon>
        <taxon>Dikarya</taxon>
        <taxon>Ascomycota</taxon>
        <taxon>Pezizomycotina</taxon>
        <taxon>Sordariomycetes</taxon>
        <taxon>Hypocreomycetidae</taxon>
        <taxon>Hypocreales</taxon>
        <taxon>Nectriaceae</taxon>
        <taxon>Neonectria</taxon>
    </lineage>
</organism>
<keyword evidence="2" id="KW-1185">Reference proteome</keyword>
<proteinExistence type="predicted"/>
<dbReference type="Proteomes" id="UP001498421">
    <property type="component" value="Unassembled WGS sequence"/>
</dbReference>
<dbReference type="EMBL" id="JAZAVK010000026">
    <property type="protein sequence ID" value="KAK7429712.1"/>
    <property type="molecule type" value="Genomic_DNA"/>
</dbReference>
<comment type="caution">
    <text evidence="1">The sequence shown here is derived from an EMBL/GenBank/DDBJ whole genome shotgun (WGS) entry which is preliminary data.</text>
</comment>
<gene>
    <name evidence="1" type="ORF">QQZ08_003738</name>
</gene>
<accession>A0ABR1I9X3</accession>
<protein>
    <submittedName>
        <fullName evidence="1">Uncharacterized protein</fullName>
    </submittedName>
</protein>
<evidence type="ECO:0000313" key="1">
    <source>
        <dbReference type="EMBL" id="KAK7429712.1"/>
    </source>
</evidence>
<sequence>MATCRAFIVRAEASEGLKDGLLAEQPEFEGFSNIALSRLPVLLNAVAEDAEFRITSLQDVEPITVIVLGLCLSTKKIRRMSAEHWTEHCRQAQEIAKRLRALVLTHNSIARIIEGSINEEFKELGTLASVKMVMTNEEWYHYVVSRAFRFPQLAALATNGAVSTYLSRTSGDCSLRLVTPFDASLVKDLFGFAMDSYSVGECVLRAALRNIC</sequence>
<evidence type="ECO:0000313" key="2">
    <source>
        <dbReference type="Proteomes" id="UP001498421"/>
    </source>
</evidence>
<name>A0ABR1I9X3_9HYPO</name>